<evidence type="ECO:0000256" key="1">
    <source>
        <dbReference type="SAM" id="MobiDB-lite"/>
    </source>
</evidence>
<reference evidence="2" key="2">
    <citation type="submission" date="2021-04" db="EMBL/GenBank/DDBJ databases">
        <authorList>
            <person name="Gilroy R."/>
        </authorList>
    </citation>
    <scope>NUCLEOTIDE SEQUENCE</scope>
    <source>
        <strain evidence="2">ChiHecolR3B27-1887</strain>
    </source>
</reference>
<dbReference type="AlphaFoldDB" id="A0A9D2IPC2"/>
<evidence type="ECO:0000313" key="3">
    <source>
        <dbReference type="Proteomes" id="UP000824029"/>
    </source>
</evidence>
<proteinExistence type="predicted"/>
<comment type="caution">
    <text evidence="2">The sequence shown here is derived from an EMBL/GenBank/DDBJ whole genome shotgun (WGS) entry which is preliminary data.</text>
</comment>
<feature type="compositionally biased region" description="Polar residues" evidence="1">
    <location>
        <begin position="144"/>
        <end position="154"/>
    </location>
</feature>
<feature type="compositionally biased region" description="Basic and acidic residues" evidence="1">
    <location>
        <begin position="69"/>
        <end position="80"/>
    </location>
</feature>
<sequence length="169" mass="18412">MAEETTTTTEGEGAQAAQPSVDELMAQVKALTDERDKAVAESRKWEGRSKSNSEKARKYDELAAQSMNDAERADAEKARADEAEAKLAQYEADAQFAKDAAEVSEKYGVPASLLTERDRSAMELQAQAIKAFATNQPTARVFSQDGTKPGTSPTDPKKQFADWFQSVAN</sequence>
<feature type="compositionally biased region" description="Low complexity" evidence="1">
    <location>
        <begin position="1"/>
        <end position="18"/>
    </location>
</feature>
<protein>
    <recommendedName>
        <fullName evidence="4">Scaffolding protein</fullName>
    </recommendedName>
</protein>
<feature type="region of interest" description="Disordered" evidence="1">
    <location>
        <begin position="140"/>
        <end position="169"/>
    </location>
</feature>
<organism evidence="2 3">
    <name type="scientific">Candidatus Olsenella stercoravium</name>
    <dbReference type="NCBI Taxonomy" id="2838713"/>
    <lineage>
        <taxon>Bacteria</taxon>
        <taxon>Bacillati</taxon>
        <taxon>Actinomycetota</taxon>
        <taxon>Coriobacteriia</taxon>
        <taxon>Coriobacteriales</taxon>
        <taxon>Atopobiaceae</taxon>
        <taxon>Olsenella</taxon>
    </lineage>
</organism>
<dbReference type="Proteomes" id="UP000824029">
    <property type="component" value="Unassembled WGS sequence"/>
</dbReference>
<evidence type="ECO:0008006" key="4">
    <source>
        <dbReference type="Google" id="ProtNLM"/>
    </source>
</evidence>
<reference evidence="2" key="1">
    <citation type="journal article" date="2021" name="PeerJ">
        <title>Extensive microbial diversity within the chicken gut microbiome revealed by metagenomics and culture.</title>
        <authorList>
            <person name="Gilroy R."/>
            <person name="Ravi A."/>
            <person name="Getino M."/>
            <person name="Pursley I."/>
            <person name="Horton D.L."/>
            <person name="Alikhan N.F."/>
            <person name="Baker D."/>
            <person name="Gharbi K."/>
            <person name="Hall N."/>
            <person name="Watson M."/>
            <person name="Adriaenssens E.M."/>
            <person name="Foster-Nyarko E."/>
            <person name="Jarju S."/>
            <person name="Secka A."/>
            <person name="Antonio M."/>
            <person name="Oren A."/>
            <person name="Chaudhuri R.R."/>
            <person name="La Ragione R."/>
            <person name="Hildebrand F."/>
            <person name="Pallen M.J."/>
        </authorList>
    </citation>
    <scope>NUCLEOTIDE SEQUENCE</scope>
    <source>
        <strain evidence="2">ChiHecolR3B27-1887</strain>
    </source>
</reference>
<feature type="region of interest" description="Disordered" evidence="1">
    <location>
        <begin position="1"/>
        <end position="21"/>
    </location>
</feature>
<evidence type="ECO:0000313" key="2">
    <source>
        <dbReference type="EMBL" id="HIZ17850.1"/>
    </source>
</evidence>
<dbReference type="EMBL" id="DXBZ01000037">
    <property type="protein sequence ID" value="HIZ17850.1"/>
    <property type="molecule type" value="Genomic_DNA"/>
</dbReference>
<gene>
    <name evidence="2" type="ORF">IAA22_01890</name>
</gene>
<accession>A0A9D2IPC2</accession>
<name>A0A9D2IPC2_9ACTN</name>
<feature type="compositionally biased region" description="Basic and acidic residues" evidence="1">
    <location>
        <begin position="33"/>
        <end position="61"/>
    </location>
</feature>
<feature type="region of interest" description="Disordered" evidence="1">
    <location>
        <begin position="33"/>
        <end position="80"/>
    </location>
</feature>